<protein>
    <recommendedName>
        <fullName evidence="3">Metal-dependent hydrolase</fullName>
    </recommendedName>
</protein>
<dbReference type="SUPFAM" id="SSF55186">
    <property type="entry name" value="ThrRS/AlaRS common domain"/>
    <property type="match status" value="1"/>
</dbReference>
<accession>A0ABP8V601</accession>
<dbReference type="RefSeq" id="WP_345197670.1">
    <property type="nucleotide sequence ID" value="NZ_BAABFL010000447.1"/>
</dbReference>
<keyword evidence="2" id="KW-1185">Reference proteome</keyword>
<comment type="caution">
    <text evidence="1">The sequence shown here is derived from an EMBL/GenBank/DDBJ whole genome shotgun (WGS) entry which is preliminary data.</text>
</comment>
<sequence>MTTHLPKATIIRYPQGETCGTGTVVKTIPLDDNRSAILVDNTPFHPVDYQWPDQPGDRGEIHCDGRVYPVVSCLTGAINLEDDTLYLDTDIPVKKGADGWCFVVAHVIDGTPDLTGKTVQLQVDASYRHALDCGHSACHIAALALNRALQGYWRKDPGRHDALGQIDFDQQAITLSSIGEYHSSDRYRCGKSLKKKGLNAADVLTDLNDIEKAINQQLATWLEEGGEIHVRCEGETLTDRRYWECQLGQEDKVVIPCGGSHANTLGALGKVTVSMHVLDEQTFEVITRCQP</sequence>
<name>A0ABP8V601_9GAMM</name>
<proteinExistence type="predicted"/>
<organism evidence="1 2">
    <name type="scientific">Kistimonas scapharcae</name>
    <dbReference type="NCBI Taxonomy" id="1036133"/>
    <lineage>
        <taxon>Bacteria</taxon>
        <taxon>Pseudomonadati</taxon>
        <taxon>Pseudomonadota</taxon>
        <taxon>Gammaproteobacteria</taxon>
        <taxon>Oceanospirillales</taxon>
        <taxon>Endozoicomonadaceae</taxon>
        <taxon>Kistimonas</taxon>
    </lineage>
</organism>
<gene>
    <name evidence="1" type="ORF">GCM10023116_35960</name>
</gene>
<dbReference type="Gene3D" id="3.30.980.10">
    <property type="entry name" value="Threonyl-trna Synthetase, Chain A, domain 2"/>
    <property type="match status" value="1"/>
</dbReference>
<reference evidence="2" key="1">
    <citation type="journal article" date="2019" name="Int. J. Syst. Evol. Microbiol.">
        <title>The Global Catalogue of Microorganisms (GCM) 10K type strain sequencing project: providing services to taxonomists for standard genome sequencing and annotation.</title>
        <authorList>
            <consortium name="The Broad Institute Genomics Platform"/>
            <consortium name="The Broad Institute Genome Sequencing Center for Infectious Disease"/>
            <person name="Wu L."/>
            <person name="Ma J."/>
        </authorList>
    </citation>
    <scope>NUCLEOTIDE SEQUENCE [LARGE SCALE GENOMIC DNA]</scope>
    <source>
        <strain evidence="2">JCM 17805</strain>
    </source>
</reference>
<dbReference type="EMBL" id="BAABFL010000447">
    <property type="protein sequence ID" value="GAA4651312.1"/>
    <property type="molecule type" value="Genomic_DNA"/>
</dbReference>
<evidence type="ECO:0000313" key="1">
    <source>
        <dbReference type="EMBL" id="GAA4651312.1"/>
    </source>
</evidence>
<dbReference type="Proteomes" id="UP001500604">
    <property type="component" value="Unassembled WGS sequence"/>
</dbReference>
<evidence type="ECO:0008006" key="3">
    <source>
        <dbReference type="Google" id="ProtNLM"/>
    </source>
</evidence>
<evidence type="ECO:0000313" key="2">
    <source>
        <dbReference type="Proteomes" id="UP001500604"/>
    </source>
</evidence>
<dbReference type="InterPro" id="IPR018163">
    <property type="entry name" value="Thr/Ala-tRNA-synth_IIc_edit"/>
</dbReference>